<accession>A0A8S5SQZ4</accession>
<organism evidence="1">
    <name type="scientific">Siphoviridae sp. ctLdn10</name>
    <dbReference type="NCBI Taxonomy" id="2827847"/>
    <lineage>
        <taxon>Viruses</taxon>
        <taxon>Duplodnaviria</taxon>
        <taxon>Heunggongvirae</taxon>
        <taxon>Uroviricota</taxon>
        <taxon>Caudoviricetes</taxon>
    </lineage>
</organism>
<dbReference type="EMBL" id="BK032647">
    <property type="protein sequence ID" value="DAF53111.1"/>
    <property type="molecule type" value="Genomic_DNA"/>
</dbReference>
<reference evidence="1" key="1">
    <citation type="journal article" date="2021" name="Proc. Natl. Acad. Sci. U.S.A.">
        <title>A Catalog of Tens of Thousands of Viruses from Human Metagenomes Reveals Hidden Associations with Chronic Diseases.</title>
        <authorList>
            <person name="Tisza M.J."/>
            <person name="Buck C.B."/>
        </authorList>
    </citation>
    <scope>NUCLEOTIDE SEQUENCE</scope>
    <source>
        <strain evidence="1">CtLdn10</strain>
    </source>
</reference>
<proteinExistence type="predicted"/>
<sequence length="59" mass="7126">MKKRYYVTDIQLFKHGNGCDTLIWVYAGREYQADGEFYIDNRGYLHHSFFTPRGKELEF</sequence>
<protein>
    <submittedName>
        <fullName evidence="1">Uncharacterized protein</fullName>
    </submittedName>
</protein>
<name>A0A8S5SQZ4_9CAUD</name>
<evidence type="ECO:0000313" key="1">
    <source>
        <dbReference type="EMBL" id="DAF53111.1"/>
    </source>
</evidence>